<evidence type="ECO:0000256" key="12">
    <source>
        <dbReference type="ARBA" id="ARBA00022777"/>
    </source>
</evidence>
<dbReference type="GO" id="GO:0012505">
    <property type="term" value="C:endomembrane system"/>
    <property type="evidence" value="ECO:0007669"/>
    <property type="project" value="UniProtKB-SubCell"/>
</dbReference>
<keyword evidence="17" id="KW-0675">Receptor</keyword>
<feature type="domain" description="Fibronectin type-III" evidence="26">
    <location>
        <begin position="452"/>
        <end position="551"/>
    </location>
</feature>
<evidence type="ECO:0000256" key="7">
    <source>
        <dbReference type="ARBA" id="ARBA00022692"/>
    </source>
</evidence>
<comment type="caution">
    <text evidence="27">The sequence shown here is derived from an EMBL/GenBank/DDBJ whole genome shotgun (WGS) entry which is preliminary data.</text>
</comment>
<keyword evidence="28" id="KW-1185">Reference proteome</keyword>
<evidence type="ECO:0000256" key="6">
    <source>
        <dbReference type="ARBA" id="ARBA00022685"/>
    </source>
</evidence>
<dbReference type="InterPro" id="IPR036941">
    <property type="entry name" value="Rcpt_L-dom_sf"/>
</dbReference>
<gene>
    <name evidence="27" type="ORF">ABEB36_013865</name>
</gene>
<keyword evidence="19" id="KW-0464">Manganese</keyword>
<dbReference type="GO" id="GO:0016020">
    <property type="term" value="C:membrane"/>
    <property type="evidence" value="ECO:0007669"/>
    <property type="project" value="UniProtKB-SubCell"/>
</dbReference>
<dbReference type="GO" id="GO:0048468">
    <property type="term" value="P:cell development"/>
    <property type="evidence" value="ECO:0007669"/>
    <property type="project" value="UniProtKB-ARBA"/>
</dbReference>
<dbReference type="EC" id="2.7.10.1" evidence="3"/>
<keyword evidence="16" id="KW-0829">Tyrosine-protein kinase</keyword>
<dbReference type="Pfam" id="PF00757">
    <property type="entry name" value="Furin-like"/>
    <property type="match status" value="1"/>
</dbReference>
<dbReference type="SMART" id="SM00060">
    <property type="entry name" value="FN3"/>
    <property type="match status" value="3"/>
</dbReference>
<feature type="region of interest" description="Disordered" evidence="22">
    <location>
        <begin position="1253"/>
        <end position="1300"/>
    </location>
</feature>
<dbReference type="Pfam" id="PF07714">
    <property type="entry name" value="PK_Tyr_Ser-Thr"/>
    <property type="match status" value="1"/>
</dbReference>
<keyword evidence="7 23" id="KW-0812">Transmembrane</keyword>
<dbReference type="CDD" id="cd00064">
    <property type="entry name" value="FU"/>
    <property type="match status" value="1"/>
</dbReference>
<name>A0ABD1EA07_HYPHA</name>
<dbReference type="InterPro" id="IPR036116">
    <property type="entry name" value="FN3_sf"/>
</dbReference>
<dbReference type="InterPro" id="IPR009030">
    <property type="entry name" value="Growth_fac_rcpt_cys_sf"/>
</dbReference>
<evidence type="ECO:0000256" key="21">
    <source>
        <dbReference type="PROSITE-ProRule" id="PRU10141"/>
    </source>
</evidence>
<dbReference type="InterPro" id="IPR001245">
    <property type="entry name" value="Ser-Thr/Tyr_kinase_cat_dom"/>
</dbReference>
<dbReference type="InterPro" id="IPR050122">
    <property type="entry name" value="RTK"/>
</dbReference>
<evidence type="ECO:0000256" key="1">
    <source>
        <dbReference type="ARBA" id="ARBA00004308"/>
    </source>
</evidence>
<keyword evidence="13 21" id="KW-0067">ATP-binding</keyword>
<evidence type="ECO:0000259" key="26">
    <source>
        <dbReference type="PROSITE" id="PS50853"/>
    </source>
</evidence>
<evidence type="ECO:0000256" key="8">
    <source>
        <dbReference type="ARBA" id="ARBA00022723"/>
    </source>
</evidence>
<keyword evidence="5" id="KW-0808">Transferase</keyword>
<dbReference type="Gene3D" id="1.10.510.10">
    <property type="entry name" value="Transferase(Phosphotransferase) domain 1"/>
    <property type="match status" value="1"/>
</dbReference>
<dbReference type="SUPFAM" id="SSF52058">
    <property type="entry name" value="L domain-like"/>
    <property type="match status" value="2"/>
</dbReference>
<feature type="domain" description="Fibronectin type-III" evidence="26">
    <location>
        <begin position="783"/>
        <end position="882"/>
    </location>
</feature>
<evidence type="ECO:0000256" key="14">
    <source>
        <dbReference type="ARBA" id="ARBA00022989"/>
    </source>
</evidence>
<feature type="binding site" evidence="21">
    <location>
        <position position="973"/>
    </location>
    <ligand>
        <name>ATP</name>
        <dbReference type="ChEBI" id="CHEBI:30616"/>
    </ligand>
</feature>
<evidence type="ECO:0000256" key="17">
    <source>
        <dbReference type="ARBA" id="ARBA00023170"/>
    </source>
</evidence>
<feature type="transmembrane region" description="Helical" evidence="23">
    <location>
        <begin position="885"/>
        <end position="907"/>
    </location>
</feature>
<dbReference type="GO" id="GO:0050793">
    <property type="term" value="P:regulation of developmental process"/>
    <property type="evidence" value="ECO:0007669"/>
    <property type="project" value="UniProtKB-ARBA"/>
</dbReference>
<reference evidence="27 28" key="1">
    <citation type="submission" date="2024-05" db="EMBL/GenBank/DDBJ databases">
        <title>Genetic variation in Jamaican populations of the coffee berry borer (Hypothenemus hampei).</title>
        <authorList>
            <person name="Errbii M."/>
            <person name="Myrie A."/>
        </authorList>
    </citation>
    <scope>NUCLEOTIDE SEQUENCE [LARGE SCALE GENOMIC DNA]</scope>
    <source>
        <strain evidence="27">JA-Hopewell-2020-01-JO</strain>
        <tissue evidence="27">Whole body</tissue>
    </source>
</reference>
<dbReference type="InterPro" id="IPR000719">
    <property type="entry name" value="Prot_kinase_dom"/>
</dbReference>
<keyword evidence="12" id="KW-0418">Kinase</keyword>
<keyword evidence="10" id="KW-0677">Repeat</keyword>
<dbReference type="InterPro" id="IPR008266">
    <property type="entry name" value="Tyr_kinase_AS"/>
</dbReference>
<evidence type="ECO:0000313" key="27">
    <source>
        <dbReference type="EMBL" id="KAL1489941.1"/>
    </source>
</evidence>
<evidence type="ECO:0000256" key="9">
    <source>
        <dbReference type="ARBA" id="ARBA00022729"/>
    </source>
</evidence>
<protein>
    <recommendedName>
        <fullName evidence="3">receptor protein-tyrosine kinase</fullName>
        <ecNumber evidence="3">2.7.10.1</ecNumber>
    </recommendedName>
</protein>
<dbReference type="Pfam" id="PF01030">
    <property type="entry name" value="Recep_L_domain"/>
    <property type="match status" value="2"/>
</dbReference>
<dbReference type="GO" id="GO:0051130">
    <property type="term" value="P:positive regulation of cellular component organization"/>
    <property type="evidence" value="ECO:0007669"/>
    <property type="project" value="UniProtKB-ARBA"/>
</dbReference>
<evidence type="ECO:0000256" key="24">
    <source>
        <dbReference type="SAM" id="SignalP"/>
    </source>
</evidence>
<sequence>MFARYFLLIFVVLLIFKFSRVNSIVCSKNYYLRFELSALKELKDCRVINGSLEILYMLDNVTDSLEAKHKSDHVSFPKLEIITGYLFVGWWNGLLSLGHLFPNLRAIKGVSLFASSFALVLYDTRYLEEIGTTKLTYIARGYVKIAKTPSLCYVNTINWTRIGYYGRAYFQPFRNDCPQCPAHCNGYCWNENNCQVFSDDCHEECLGCTKNHSNAHCEVCKNYENDGICVAECPEGKYTLRLLGKCVSEKECLSRNNETKKEIWFIHDKECRNDCPEETHFDPRTNSCIPCYDKCVKYCDKAKLVNRLVIESMKGCTHINGSLTIQNLKNEYERKGLYEHLKSIRYIQDYLLIARNEKLENLQFLPNLREIGGKNLYANKSIMVFENRNLKTLWQNTNVSIKIGNGEIGFHDNEQLCLTEIKNFAESSKINYSVTDVSEYSNGALCYESIDNDLIIEITNITSENVTLSWEIRNKSIELYYDIHYTASLQTEESSQDVCGSSGWTTFSSGNNSVVLFGLEPYTTYHYYIKTYMMNMRVKRTSNRTFQTPPDDPYFPGYFLATAVDHQSVALSWSRPSKINGNLSHYFLNIDEIPYDCDLTKKRDYCLYPFSLEGATVDLEYGYNSDVKIDIADKPRTVTLPKEKIIPEPPSCGSAISEETNIRLIDDVWLYLCDKKSSSKYGFDYCKNYYYDMFSKRNKRTMSQYKEKTSRSLDEKLTEDHQNNNDHIPTIKIAPDQTNYTVTKLKHFTLYVFYLSACNEPHKGRKLCSGILQTATKTKKRISFDDITNFSVGVTGTDISVTWTPPPNPNGFIVGYNIYHGNEIDHERSQKECITREQINNENSYILKNMPFGTHYLRLQTISLAGPGNITEYKFVEISSRDFKLLWLILVALILIILIIVVSMYFYKKTHSSEDIQLIRQVNPDYSIAMGYEPDEWEISYDDIEMKEEIGKGAFGLVYSGKIKSKELKCAIKIVRAESSLEDHRLFLREASRMKELSHGSHVVKLLGIVSKRQPPMVIMELMDLGDLKSYLLRECPMLSSNEIYRMAIEIADGLVYLYTRKFVHRDLAARNCMITSGNTVKIGDFGMTRDVYQNDYYKKGSGQALLPVRWMAPESIADGIYTYDSDIWSYGIVLWEIVTLASQPYQGMSNEEVTRYVLSRKTLDRPPECPNLLWEIMKNCWVWIPDRRLTCVEIFELLESHVDDGFRMLSFYHSPIGTQILAGKTFTRSRSLQSLDVEESIDPLMNPLLTQRIDDPAEPEYVPPSSPQKGHSSLAAKMEEQAPLVARDSDSEAEEESQL</sequence>
<dbReference type="InterPro" id="IPR013783">
    <property type="entry name" value="Ig-like_fold"/>
</dbReference>
<accession>A0ABD1EA07</accession>
<keyword evidence="6" id="KW-0165">Cleavage on pair of basic residues</keyword>
<feature type="domain" description="Protein kinase" evidence="25">
    <location>
        <begin position="944"/>
        <end position="1203"/>
    </location>
</feature>
<evidence type="ECO:0000256" key="20">
    <source>
        <dbReference type="ARBA" id="ARBA00051243"/>
    </source>
</evidence>
<evidence type="ECO:0000256" key="23">
    <source>
        <dbReference type="SAM" id="Phobius"/>
    </source>
</evidence>
<keyword evidence="14 23" id="KW-1133">Transmembrane helix</keyword>
<dbReference type="PANTHER" id="PTHR24416:SF525">
    <property type="entry name" value="INSULIN-LIKE RECEPTOR"/>
    <property type="match status" value="1"/>
</dbReference>
<dbReference type="PANTHER" id="PTHR24416">
    <property type="entry name" value="TYROSINE-PROTEIN KINASE RECEPTOR"/>
    <property type="match status" value="1"/>
</dbReference>
<dbReference type="GO" id="GO:0005524">
    <property type="term" value="F:ATP binding"/>
    <property type="evidence" value="ECO:0007669"/>
    <property type="project" value="UniProtKB-UniRule"/>
</dbReference>
<dbReference type="GO" id="GO:0004714">
    <property type="term" value="F:transmembrane receptor protein tyrosine kinase activity"/>
    <property type="evidence" value="ECO:0007669"/>
    <property type="project" value="UniProtKB-EC"/>
</dbReference>
<dbReference type="InterPro" id="IPR006212">
    <property type="entry name" value="Furin_repeat"/>
</dbReference>
<dbReference type="InterPro" id="IPR020635">
    <property type="entry name" value="Tyr_kinase_cat_dom"/>
</dbReference>
<dbReference type="CDD" id="cd00063">
    <property type="entry name" value="FN3"/>
    <property type="match status" value="2"/>
</dbReference>
<dbReference type="PRINTS" id="PR00109">
    <property type="entry name" value="TYRKINASE"/>
</dbReference>
<evidence type="ECO:0000256" key="10">
    <source>
        <dbReference type="ARBA" id="ARBA00022737"/>
    </source>
</evidence>
<keyword evidence="9 24" id="KW-0732">Signal</keyword>
<evidence type="ECO:0000256" key="13">
    <source>
        <dbReference type="ARBA" id="ARBA00022840"/>
    </source>
</evidence>
<evidence type="ECO:0000259" key="25">
    <source>
        <dbReference type="PROSITE" id="PS50011"/>
    </source>
</evidence>
<dbReference type="Pfam" id="PF00041">
    <property type="entry name" value="fn3"/>
    <property type="match status" value="2"/>
</dbReference>
<keyword evidence="4" id="KW-0597">Phosphoprotein</keyword>
<dbReference type="GO" id="GO:0046872">
    <property type="term" value="F:metal ion binding"/>
    <property type="evidence" value="ECO:0007669"/>
    <property type="project" value="UniProtKB-KW"/>
</dbReference>
<comment type="catalytic activity">
    <reaction evidence="20">
        <text>L-tyrosyl-[protein] + ATP = O-phospho-L-tyrosyl-[protein] + ADP + H(+)</text>
        <dbReference type="Rhea" id="RHEA:10596"/>
        <dbReference type="Rhea" id="RHEA-COMP:10136"/>
        <dbReference type="Rhea" id="RHEA-COMP:20101"/>
        <dbReference type="ChEBI" id="CHEBI:15378"/>
        <dbReference type="ChEBI" id="CHEBI:30616"/>
        <dbReference type="ChEBI" id="CHEBI:46858"/>
        <dbReference type="ChEBI" id="CHEBI:61978"/>
        <dbReference type="ChEBI" id="CHEBI:456216"/>
        <dbReference type="EC" id="2.7.10.1"/>
    </reaction>
</comment>
<dbReference type="PROSITE" id="PS50853">
    <property type="entry name" value="FN3"/>
    <property type="match status" value="2"/>
</dbReference>
<proteinExistence type="predicted"/>
<evidence type="ECO:0000256" key="22">
    <source>
        <dbReference type="SAM" id="MobiDB-lite"/>
    </source>
</evidence>
<dbReference type="SMART" id="SM00261">
    <property type="entry name" value="FU"/>
    <property type="match status" value="1"/>
</dbReference>
<evidence type="ECO:0000256" key="18">
    <source>
        <dbReference type="ARBA" id="ARBA00023180"/>
    </source>
</evidence>
<feature type="chain" id="PRO_5044777154" description="receptor protein-tyrosine kinase" evidence="24">
    <location>
        <begin position="24"/>
        <end position="1300"/>
    </location>
</feature>
<dbReference type="EMBL" id="JBDJPC010000011">
    <property type="protein sequence ID" value="KAL1489941.1"/>
    <property type="molecule type" value="Genomic_DNA"/>
</dbReference>
<dbReference type="PROSITE" id="PS00107">
    <property type="entry name" value="PROTEIN_KINASE_ATP"/>
    <property type="match status" value="1"/>
</dbReference>
<dbReference type="InterPro" id="IPR017441">
    <property type="entry name" value="Protein_kinase_ATP_BS"/>
</dbReference>
<evidence type="ECO:0000256" key="2">
    <source>
        <dbReference type="ARBA" id="ARBA00004479"/>
    </source>
</evidence>
<evidence type="ECO:0000256" key="19">
    <source>
        <dbReference type="ARBA" id="ARBA00023211"/>
    </source>
</evidence>
<dbReference type="Gene3D" id="3.30.200.20">
    <property type="entry name" value="Phosphorylase Kinase, domain 1"/>
    <property type="match status" value="1"/>
</dbReference>
<dbReference type="FunFam" id="1.10.510.10:FF:001512">
    <property type="entry name" value="Receptor tyrosine-protein kinase erbB-2"/>
    <property type="match status" value="1"/>
</dbReference>
<organism evidence="27 28">
    <name type="scientific">Hypothenemus hampei</name>
    <name type="common">Coffee berry borer</name>
    <dbReference type="NCBI Taxonomy" id="57062"/>
    <lineage>
        <taxon>Eukaryota</taxon>
        <taxon>Metazoa</taxon>
        <taxon>Ecdysozoa</taxon>
        <taxon>Arthropoda</taxon>
        <taxon>Hexapoda</taxon>
        <taxon>Insecta</taxon>
        <taxon>Pterygota</taxon>
        <taxon>Neoptera</taxon>
        <taxon>Endopterygota</taxon>
        <taxon>Coleoptera</taxon>
        <taxon>Polyphaga</taxon>
        <taxon>Cucujiformia</taxon>
        <taxon>Curculionidae</taxon>
        <taxon>Scolytinae</taxon>
        <taxon>Hypothenemus</taxon>
    </lineage>
</organism>
<dbReference type="Proteomes" id="UP001566132">
    <property type="component" value="Unassembled WGS sequence"/>
</dbReference>
<evidence type="ECO:0000256" key="5">
    <source>
        <dbReference type="ARBA" id="ARBA00022679"/>
    </source>
</evidence>
<dbReference type="SUPFAM" id="SSF56112">
    <property type="entry name" value="Protein kinase-like (PK-like)"/>
    <property type="match status" value="1"/>
</dbReference>
<evidence type="ECO:0000256" key="3">
    <source>
        <dbReference type="ARBA" id="ARBA00011902"/>
    </source>
</evidence>
<keyword evidence="18" id="KW-0325">Glycoprotein</keyword>
<evidence type="ECO:0000313" key="28">
    <source>
        <dbReference type="Proteomes" id="UP001566132"/>
    </source>
</evidence>
<keyword evidence="11 21" id="KW-0547">Nucleotide-binding</keyword>
<evidence type="ECO:0000256" key="16">
    <source>
        <dbReference type="ARBA" id="ARBA00023137"/>
    </source>
</evidence>
<dbReference type="SMART" id="SM00219">
    <property type="entry name" value="TyrKc"/>
    <property type="match status" value="1"/>
</dbReference>
<evidence type="ECO:0000256" key="4">
    <source>
        <dbReference type="ARBA" id="ARBA00022553"/>
    </source>
</evidence>
<evidence type="ECO:0000256" key="11">
    <source>
        <dbReference type="ARBA" id="ARBA00022741"/>
    </source>
</evidence>
<dbReference type="InterPro" id="IPR000494">
    <property type="entry name" value="Rcpt_L-dom"/>
</dbReference>
<evidence type="ECO:0000256" key="15">
    <source>
        <dbReference type="ARBA" id="ARBA00023136"/>
    </source>
</evidence>
<comment type="subcellular location">
    <subcellularLocation>
        <location evidence="1">Endomembrane system</location>
    </subcellularLocation>
    <subcellularLocation>
        <location evidence="2">Membrane</location>
        <topology evidence="2">Single-pass type I membrane protein</topology>
    </subcellularLocation>
</comment>
<dbReference type="Gene3D" id="2.60.40.10">
    <property type="entry name" value="Immunoglobulins"/>
    <property type="match status" value="3"/>
</dbReference>
<dbReference type="InterPro" id="IPR003961">
    <property type="entry name" value="FN3_dom"/>
</dbReference>
<dbReference type="Gene3D" id="3.80.20.20">
    <property type="entry name" value="Receptor L-domain"/>
    <property type="match status" value="2"/>
</dbReference>
<keyword evidence="8" id="KW-0479">Metal-binding</keyword>
<dbReference type="InterPro" id="IPR006211">
    <property type="entry name" value="Furin-like_Cys-rich_dom"/>
</dbReference>
<dbReference type="SUPFAM" id="SSF57184">
    <property type="entry name" value="Growth factor receptor domain"/>
    <property type="match status" value="1"/>
</dbReference>
<dbReference type="InterPro" id="IPR011009">
    <property type="entry name" value="Kinase-like_dom_sf"/>
</dbReference>
<dbReference type="PROSITE" id="PS00109">
    <property type="entry name" value="PROTEIN_KINASE_TYR"/>
    <property type="match status" value="1"/>
</dbReference>
<dbReference type="GO" id="GO:0030182">
    <property type="term" value="P:neuron differentiation"/>
    <property type="evidence" value="ECO:0007669"/>
    <property type="project" value="UniProtKB-ARBA"/>
</dbReference>
<dbReference type="PROSITE" id="PS50011">
    <property type="entry name" value="PROTEIN_KINASE_DOM"/>
    <property type="match status" value="1"/>
</dbReference>
<feature type="signal peptide" evidence="24">
    <location>
        <begin position="1"/>
        <end position="23"/>
    </location>
</feature>
<keyword evidence="15 23" id="KW-0472">Membrane</keyword>
<dbReference type="SUPFAM" id="SSF49265">
    <property type="entry name" value="Fibronectin type III"/>
    <property type="match status" value="2"/>
</dbReference>